<accession>A0A2S9YE35</accession>
<dbReference type="EMBL" id="PVNK01000089">
    <property type="protein sequence ID" value="PRQ03380.1"/>
    <property type="molecule type" value="Genomic_DNA"/>
</dbReference>
<dbReference type="OrthoDB" id="9861644at2"/>
<protein>
    <submittedName>
        <fullName evidence="2">Uncharacterized protein</fullName>
    </submittedName>
</protein>
<organism evidence="2 3">
    <name type="scientific">Enhygromyxa salina</name>
    <dbReference type="NCBI Taxonomy" id="215803"/>
    <lineage>
        <taxon>Bacteria</taxon>
        <taxon>Pseudomonadati</taxon>
        <taxon>Myxococcota</taxon>
        <taxon>Polyangia</taxon>
        <taxon>Nannocystales</taxon>
        <taxon>Nannocystaceae</taxon>
        <taxon>Enhygromyxa</taxon>
    </lineage>
</organism>
<feature type="compositionally biased region" description="Low complexity" evidence="1">
    <location>
        <begin position="89"/>
        <end position="99"/>
    </location>
</feature>
<evidence type="ECO:0000313" key="2">
    <source>
        <dbReference type="EMBL" id="PRQ03380.1"/>
    </source>
</evidence>
<evidence type="ECO:0000256" key="1">
    <source>
        <dbReference type="SAM" id="MobiDB-lite"/>
    </source>
</evidence>
<dbReference type="Proteomes" id="UP000237968">
    <property type="component" value="Unassembled WGS sequence"/>
</dbReference>
<gene>
    <name evidence="2" type="ORF">ENSA5_16450</name>
</gene>
<name>A0A2S9YE35_9BACT</name>
<reference evidence="2 3" key="1">
    <citation type="submission" date="2018-03" db="EMBL/GenBank/DDBJ databases">
        <title>Draft Genome Sequences of the Obligatory Marine Myxobacteria Enhygromyxa salina SWB005.</title>
        <authorList>
            <person name="Poehlein A."/>
            <person name="Moghaddam J.A."/>
            <person name="Harms H."/>
            <person name="Alanjari M."/>
            <person name="Koenig G.M."/>
            <person name="Daniel R."/>
            <person name="Schaeberle T.F."/>
        </authorList>
    </citation>
    <scope>NUCLEOTIDE SEQUENCE [LARGE SCALE GENOMIC DNA]</scope>
    <source>
        <strain evidence="2 3">SWB005</strain>
    </source>
</reference>
<feature type="region of interest" description="Disordered" evidence="1">
    <location>
        <begin position="89"/>
        <end position="111"/>
    </location>
</feature>
<dbReference type="RefSeq" id="WP_146155468.1">
    <property type="nucleotide sequence ID" value="NZ_PVNK01000089.1"/>
</dbReference>
<dbReference type="AlphaFoldDB" id="A0A2S9YE35"/>
<sequence length="111" mass="11552">MTYNFTDDPSPTLNTVLEPTTGAVVLADGAIQGNLITDQFSGGDVSVSIVPPSGWSLDDVQWTTGGTGTFAVPPVGEEHNHGFTYTVSHNGSSQSSAGSFKIKKVRKPPTA</sequence>
<proteinExistence type="predicted"/>
<keyword evidence="3" id="KW-1185">Reference proteome</keyword>
<comment type="caution">
    <text evidence="2">The sequence shown here is derived from an EMBL/GenBank/DDBJ whole genome shotgun (WGS) entry which is preliminary data.</text>
</comment>
<feature type="compositionally biased region" description="Basic residues" evidence="1">
    <location>
        <begin position="101"/>
        <end position="111"/>
    </location>
</feature>
<evidence type="ECO:0000313" key="3">
    <source>
        <dbReference type="Proteomes" id="UP000237968"/>
    </source>
</evidence>